<name>A0A7I8WC38_9ANNE</name>
<dbReference type="EMBL" id="CAJFCJ010000028">
    <property type="protein sequence ID" value="CAD5125688.1"/>
    <property type="molecule type" value="Genomic_DNA"/>
</dbReference>
<evidence type="ECO:0000313" key="2">
    <source>
        <dbReference type="Proteomes" id="UP000549394"/>
    </source>
</evidence>
<proteinExistence type="predicted"/>
<evidence type="ECO:0000313" key="1">
    <source>
        <dbReference type="EMBL" id="CAD5125688.1"/>
    </source>
</evidence>
<keyword evidence="2" id="KW-1185">Reference proteome</keyword>
<comment type="caution">
    <text evidence="1">The sequence shown here is derived from an EMBL/GenBank/DDBJ whole genome shotgun (WGS) entry which is preliminary data.</text>
</comment>
<dbReference type="AlphaFoldDB" id="A0A7I8WC38"/>
<dbReference type="GO" id="GO:0034244">
    <property type="term" value="P:negative regulation of transcription elongation by RNA polymerase II"/>
    <property type="evidence" value="ECO:0007669"/>
    <property type="project" value="TreeGrafter"/>
</dbReference>
<dbReference type="PANTHER" id="PTHR13503">
    <property type="entry name" value="NEGATIVE ELONGATION FACTOR COMPLEX MEMBER B"/>
    <property type="match status" value="1"/>
</dbReference>
<dbReference type="OrthoDB" id="5548359at2759"/>
<dbReference type="PANTHER" id="PTHR13503:SF3">
    <property type="entry name" value="NEGATIVE ELONGATION FACTOR B"/>
    <property type="match status" value="1"/>
</dbReference>
<accession>A0A7I8WC38</accession>
<reference evidence="1 2" key="1">
    <citation type="submission" date="2020-08" db="EMBL/GenBank/DDBJ databases">
        <authorList>
            <person name="Hejnol A."/>
        </authorList>
    </citation>
    <scope>NUCLEOTIDE SEQUENCE [LARGE SCALE GENOMIC DNA]</scope>
</reference>
<dbReference type="Proteomes" id="UP000549394">
    <property type="component" value="Unassembled WGS sequence"/>
</dbReference>
<gene>
    <name evidence="1" type="ORF">DGYR_LOCUS13031</name>
</gene>
<dbReference type="Pfam" id="PF06209">
    <property type="entry name" value="COBRA1"/>
    <property type="match status" value="1"/>
</dbReference>
<dbReference type="GO" id="GO:0032021">
    <property type="term" value="C:NELF complex"/>
    <property type="evidence" value="ECO:0007669"/>
    <property type="project" value="TreeGrafter"/>
</dbReference>
<organism evidence="1 2">
    <name type="scientific">Dimorphilus gyrociliatus</name>
    <dbReference type="NCBI Taxonomy" id="2664684"/>
    <lineage>
        <taxon>Eukaryota</taxon>
        <taxon>Metazoa</taxon>
        <taxon>Spiralia</taxon>
        <taxon>Lophotrochozoa</taxon>
        <taxon>Annelida</taxon>
        <taxon>Polychaeta</taxon>
        <taxon>Polychaeta incertae sedis</taxon>
        <taxon>Dinophilidae</taxon>
        <taxon>Dimorphilus</taxon>
    </lineage>
</organism>
<sequence length="550" mass="61824">MDSALKEVGIPSSSDLREALQNSNDPMQAIEDFQNQNAMVLPSLRAALSLLDLHGIRRSTFHQCLIEELKEKLINKIRNLGDSEDEQVCKQLQQIVAKSWPIVRIPILQPIVMAALRQLGSRTEPKILNEIVNSPDLYAVAPVELKRAVWTKDEERFGEEIYPLLSSYTKWCDEVLSSTVCVLTQNPKTRREPLAEVVKMLGDNIQLYDQTLTLLRSLYVRTKSPHYCTLRGQLLMALHDNDRSLIVSRDPCHKFAWCVDACVRERYVSDKRCAELIAFVDSVRRGHEEVIADLALVLADPYCLHSLASTVLTVLNSQLQSCSLPREDNHILSLIRLLLLAMNAWRLLSEEEAMVVNPDPSIIVHFLPMIQVVCADDEFRLLKSKYLHSTVNPDNIPAVLVAAANAEPLCSLFLLHLAVFQAERQDSQGAARTVCILSKCGNDCFKASWLHVLTCALAKNSDVLACERRFQQIVEDFYLAKKDAGSEFDHVLMQLCSLLLKVGHRAPSARLAEVIDIILSKVSDTKIKEQLEGLRSKISIEVTESKSPTV</sequence>
<dbReference type="InterPro" id="IPR010405">
    <property type="entry name" value="COBRA1"/>
</dbReference>
<protein>
    <submittedName>
        <fullName evidence="1">DgyrCDS13895</fullName>
    </submittedName>
</protein>